<dbReference type="GeneID" id="55997360"/>
<dbReference type="Gene3D" id="3.40.720.10">
    <property type="entry name" value="Alkaline Phosphatase, subunit A"/>
    <property type="match status" value="1"/>
</dbReference>
<feature type="domain" description="Sulfatase N-terminal" evidence="2">
    <location>
        <begin position="518"/>
        <end position="728"/>
    </location>
</feature>
<proteinExistence type="predicted"/>
<gene>
    <name evidence="3" type="ORF">TRUGW13939_09878</name>
</gene>
<evidence type="ECO:0000313" key="3">
    <source>
        <dbReference type="EMBL" id="QKX62716.1"/>
    </source>
</evidence>
<dbReference type="InterPro" id="IPR017850">
    <property type="entry name" value="Alkaline_phosphatase_core_sf"/>
</dbReference>
<keyword evidence="1" id="KW-0472">Membrane</keyword>
<feature type="transmembrane region" description="Helical" evidence="1">
    <location>
        <begin position="42"/>
        <end position="63"/>
    </location>
</feature>
<name>A0A7H8R8W0_TALRU</name>
<evidence type="ECO:0000259" key="2">
    <source>
        <dbReference type="Pfam" id="PF00884"/>
    </source>
</evidence>
<accession>A0A7H8R8W0</accession>
<dbReference type="SUPFAM" id="SSF53649">
    <property type="entry name" value="Alkaline phosphatase-like"/>
    <property type="match status" value="1"/>
</dbReference>
<organism evidence="3 4">
    <name type="scientific">Talaromyces rugulosus</name>
    <name type="common">Penicillium rugulosum</name>
    <dbReference type="NCBI Taxonomy" id="121627"/>
    <lineage>
        <taxon>Eukaryota</taxon>
        <taxon>Fungi</taxon>
        <taxon>Dikarya</taxon>
        <taxon>Ascomycota</taxon>
        <taxon>Pezizomycotina</taxon>
        <taxon>Eurotiomycetes</taxon>
        <taxon>Eurotiomycetidae</taxon>
        <taxon>Eurotiales</taxon>
        <taxon>Trichocomaceae</taxon>
        <taxon>Talaromyces</taxon>
        <taxon>Talaromyces sect. Islandici</taxon>
    </lineage>
</organism>
<dbReference type="OrthoDB" id="96314at2759"/>
<evidence type="ECO:0000313" key="4">
    <source>
        <dbReference type="Proteomes" id="UP000509510"/>
    </source>
</evidence>
<dbReference type="InterPro" id="IPR052701">
    <property type="entry name" value="GAG_Ulvan_Degrading_Sulfatases"/>
</dbReference>
<keyword evidence="1" id="KW-0812">Transmembrane</keyword>
<dbReference type="Proteomes" id="UP000509510">
    <property type="component" value="Chromosome V"/>
</dbReference>
<feature type="transmembrane region" description="Helical" evidence="1">
    <location>
        <begin position="194"/>
        <end position="211"/>
    </location>
</feature>
<dbReference type="InterPro" id="IPR000917">
    <property type="entry name" value="Sulfatase_N"/>
</dbReference>
<protein>
    <recommendedName>
        <fullName evidence="2">Sulfatase N-terminal domain-containing protein</fullName>
    </recommendedName>
</protein>
<sequence length="862" mass="96492">MHLLPRLHLRPFLLSLIIVSSVAAKIIHLLQHIRTLPRSSFLLYLPTFFLFDFLVVVVAWALLQKTLGIGNVVGLAIVALVAIVDLSAASSQLGFFYVTGAEVRWGAATSVAADSGGLKLLLSGLVPVVAVGAAILVLASIISPLVWLIFDSWFSSVVNSVLTLRSRCSGGESGGRYLPLSNNEQKQPHSRKSIVLYVTVVFFTCLAYLQITRPPVPYDHMSGTIPFTLWEALNPAEKVCQSTEQQPFPLPELVSEDLWEPASGRYKGWNPGLVNSSSEYEQIFSKPKWAPETWPAGFGRWELQSNDTLDNSSYTESLVQSKCPGPFNIHNTYDPTIDPMRITNLGSDILEPVQKVLADHKVSIKHVIVMEMESARKDIFPFKMGSHLHEMIVDYYGTTEDSNMDELNAKLAAMTPIAEQITGESGNFPSEARESAERNLTWKDPSGPDMGGINVVGAVTGSSLSFKSFLGSHCGVAPLPVDFMFENRAEIYQPCMMHILDLFNQLKEERGVKATDMRSAKWKSIFMQSITGEFDNQNHLNDQMGFQSTIVKEKIDTGRAKYYHEDMKEINYFGYPEIEILPYLNDSIHEAKANGDRLFLSHFTSTTHHPWGTPSGFPTENYWSGDHLINKHEDNNKFLNAVRYVDTWLGTVMKLLEDTGIANETLVVFVGDHGQAFKEDSHITGTFENGHISNFRIPLVFRHPLLPRIDVAANATSISILPTILDLLIHTDSLDADDTEAASDLIHEYEGQSLIRPYKNTHNGREAWNIGIINTGGTMLSVASAAVPYRLTLPLTEEHTFLFSDLSKDPNEIDVIEDWDSNSLYSRIEKKYGEEAAHWAEKAIDVGHWWVNEKKRIWNYRE</sequence>
<feature type="transmembrane region" description="Helical" evidence="1">
    <location>
        <begin position="12"/>
        <end position="30"/>
    </location>
</feature>
<feature type="transmembrane region" description="Helical" evidence="1">
    <location>
        <begin position="69"/>
        <end position="88"/>
    </location>
</feature>
<dbReference type="AlphaFoldDB" id="A0A7H8R8W0"/>
<reference evidence="4" key="1">
    <citation type="submission" date="2020-06" db="EMBL/GenBank/DDBJ databases">
        <title>A chromosome-scale genome assembly of Talaromyces rugulosus W13939.</title>
        <authorList>
            <person name="Wang B."/>
            <person name="Guo L."/>
            <person name="Ye K."/>
            <person name="Wang L."/>
        </authorList>
    </citation>
    <scope>NUCLEOTIDE SEQUENCE [LARGE SCALE GENOMIC DNA]</scope>
    <source>
        <strain evidence="4">W13939</strain>
    </source>
</reference>
<dbReference type="Pfam" id="PF00884">
    <property type="entry name" value="Sulfatase"/>
    <property type="match status" value="1"/>
</dbReference>
<dbReference type="PANTHER" id="PTHR43751:SF3">
    <property type="entry name" value="SULFATASE N-TERMINAL DOMAIN-CONTAINING PROTEIN"/>
    <property type="match status" value="1"/>
</dbReference>
<dbReference type="KEGG" id="trg:TRUGW13939_09878"/>
<dbReference type="RefSeq" id="XP_035348890.1">
    <property type="nucleotide sequence ID" value="XM_035492997.1"/>
</dbReference>
<dbReference type="EMBL" id="CP055902">
    <property type="protein sequence ID" value="QKX62716.1"/>
    <property type="molecule type" value="Genomic_DNA"/>
</dbReference>
<keyword evidence="1" id="KW-1133">Transmembrane helix</keyword>
<evidence type="ECO:0000256" key="1">
    <source>
        <dbReference type="SAM" id="Phobius"/>
    </source>
</evidence>
<feature type="transmembrane region" description="Helical" evidence="1">
    <location>
        <begin position="125"/>
        <end position="150"/>
    </location>
</feature>
<keyword evidence="4" id="KW-1185">Reference proteome</keyword>
<dbReference type="PANTHER" id="PTHR43751">
    <property type="entry name" value="SULFATASE"/>
    <property type="match status" value="1"/>
</dbReference>